<sequence>MGYLDTGAMNGHGPAFREGFIHSHEPKSGLFGLRNWRRRYLVLWGGQLCLYSTDKTAAIDEVDLTDCSFEDVVIMSPDYPTTRLTVASKWRISVRTPTQWITFATNSELDMHGWVEALRNVFRKCGRRVLPDVNYSFDETTADGAHKGGKRKDTPRRSLVTSLRFNRLSSHHEP</sequence>
<gene>
    <name evidence="3" type="primary">Aste57867_318</name>
    <name evidence="2" type="ORF">As57867_000318</name>
    <name evidence="3" type="ORF">ASTE57867_318</name>
</gene>
<dbReference type="Gene3D" id="2.30.29.30">
    <property type="entry name" value="Pleckstrin-homology domain (PH domain)/Phosphotyrosine-binding domain (PTB)"/>
    <property type="match status" value="1"/>
</dbReference>
<dbReference type="Proteomes" id="UP000332933">
    <property type="component" value="Unassembled WGS sequence"/>
</dbReference>
<dbReference type="Pfam" id="PF00169">
    <property type="entry name" value="PH"/>
    <property type="match status" value="1"/>
</dbReference>
<name>A0A485K3C0_9STRA</name>
<reference evidence="3 4" key="1">
    <citation type="submission" date="2019-03" db="EMBL/GenBank/DDBJ databases">
        <authorList>
            <person name="Gaulin E."/>
            <person name="Dumas B."/>
        </authorList>
    </citation>
    <scope>NUCLEOTIDE SEQUENCE [LARGE SCALE GENOMIC DNA]</scope>
    <source>
        <strain evidence="3">CBS 568.67</strain>
    </source>
</reference>
<dbReference type="AlphaFoldDB" id="A0A485K3C0"/>
<dbReference type="EMBL" id="VJMH01000014">
    <property type="protein sequence ID" value="KAF0720441.1"/>
    <property type="molecule type" value="Genomic_DNA"/>
</dbReference>
<dbReference type="SMART" id="SM00233">
    <property type="entry name" value="PH"/>
    <property type="match status" value="1"/>
</dbReference>
<evidence type="ECO:0000259" key="1">
    <source>
        <dbReference type="PROSITE" id="PS50003"/>
    </source>
</evidence>
<dbReference type="SUPFAM" id="SSF50729">
    <property type="entry name" value="PH domain-like"/>
    <property type="match status" value="1"/>
</dbReference>
<dbReference type="EMBL" id="CAADRA010000014">
    <property type="protein sequence ID" value="VFT77544.1"/>
    <property type="molecule type" value="Genomic_DNA"/>
</dbReference>
<evidence type="ECO:0000313" key="4">
    <source>
        <dbReference type="Proteomes" id="UP000332933"/>
    </source>
</evidence>
<dbReference type="InterPro" id="IPR011993">
    <property type="entry name" value="PH-like_dom_sf"/>
</dbReference>
<accession>A0A485K3C0</accession>
<reference evidence="2" key="2">
    <citation type="submission" date="2019-06" db="EMBL/GenBank/DDBJ databases">
        <title>Genomics analysis of Aphanomyces spp. identifies a new class of oomycete effector associated with host adaptation.</title>
        <authorList>
            <person name="Gaulin E."/>
        </authorList>
    </citation>
    <scope>NUCLEOTIDE SEQUENCE</scope>
    <source>
        <strain evidence="2">CBS 578.67</strain>
    </source>
</reference>
<feature type="domain" description="PH" evidence="1">
    <location>
        <begin position="14"/>
        <end position="123"/>
    </location>
</feature>
<dbReference type="PROSITE" id="PS50003">
    <property type="entry name" value="PH_DOMAIN"/>
    <property type="match status" value="1"/>
</dbReference>
<organism evidence="3 4">
    <name type="scientific">Aphanomyces stellatus</name>
    <dbReference type="NCBI Taxonomy" id="120398"/>
    <lineage>
        <taxon>Eukaryota</taxon>
        <taxon>Sar</taxon>
        <taxon>Stramenopiles</taxon>
        <taxon>Oomycota</taxon>
        <taxon>Saprolegniomycetes</taxon>
        <taxon>Saprolegniales</taxon>
        <taxon>Verrucalvaceae</taxon>
        <taxon>Aphanomyces</taxon>
    </lineage>
</organism>
<dbReference type="InterPro" id="IPR001849">
    <property type="entry name" value="PH_domain"/>
</dbReference>
<proteinExistence type="predicted"/>
<evidence type="ECO:0000313" key="3">
    <source>
        <dbReference type="EMBL" id="VFT77544.1"/>
    </source>
</evidence>
<evidence type="ECO:0000313" key="2">
    <source>
        <dbReference type="EMBL" id="KAF0720441.1"/>
    </source>
</evidence>
<dbReference type="CDD" id="cd00821">
    <property type="entry name" value="PH"/>
    <property type="match status" value="1"/>
</dbReference>
<protein>
    <submittedName>
        <fullName evidence="3">Aste57867_318 protein</fullName>
    </submittedName>
</protein>
<keyword evidence="4" id="KW-1185">Reference proteome</keyword>